<evidence type="ECO:0000313" key="4">
    <source>
        <dbReference type="Proteomes" id="UP000636800"/>
    </source>
</evidence>
<dbReference type="PROSITE" id="PS51375">
    <property type="entry name" value="PPR"/>
    <property type="match status" value="1"/>
</dbReference>
<dbReference type="Pfam" id="PF01535">
    <property type="entry name" value="PPR"/>
    <property type="match status" value="2"/>
</dbReference>
<name>A0A835RAZ0_VANPL</name>
<organism evidence="3 4">
    <name type="scientific">Vanilla planifolia</name>
    <name type="common">Vanilla</name>
    <dbReference type="NCBI Taxonomy" id="51239"/>
    <lineage>
        <taxon>Eukaryota</taxon>
        <taxon>Viridiplantae</taxon>
        <taxon>Streptophyta</taxon>
        <taxon>Embryophyta</taxon>
        <taxon>Tracheophyta</taxon>
        <taxon>Spermatophyta</taxon>
        <taxon>Magnoliopsida</taxon>
        <taxon>Liliopsida</taxon>
        <taxon>Asparagales</taxon>
        <taxon>Orchidaceae</taxon>
        <taxon>Vanilloideae</taxon>
        <taxon>Vanilleae</taxon>
        <taxon>Vanilla</taxon>
    </lineage>
</organism>
<keyword evidence="4" id="KW-1185">Reference proteome</keyword>
<accession>A0A835RAZ0</accession>
<dbReference type="GO" id="GO:0003723">
    <property type="term" value="F:RNA binding"/>
    <property type="evidence" value="ECO:0007669"/>
    <property type="project" value="InterPro"/>
</dbReference>
<dbReference type="Gene3D" id="1.25.40.10">
    <property type="entry name" value="Tetratricopeptide repeat domain"/>
    <property type="match status" value="2"/>
</dbReference>
<dbReference type="Proteomes" id="UP000636800">
    <property type="component" value="Unassembled WGS sequence"/>
</dbReference>
<evidence type="ECO:0000313" key="3">
    <source>
        <dbReference type="EMBL" id="KAG0485821.1"/>
    </source>
</evidence>
<dbReference type="InterPro" id="IPR011990">
    <property type="entry name" value="TPR-like_helical_dom_sf"/>
</dbReference>
<dbReference type="OrthoDB" id="10256233at2759"/>
<evidence type="ECO:0008006" key="5">
    <source>
        <dbReference type="Google" id="ProtNLM"/>
    </source>
</evidence>
<dbReference type="InterPro" id="IPR002885">
    <property type="entry name" value="PPR_rpt"/>
</dbReference>
<dbReference type="AlphaFoldDB" id="A0A835RAZ0"/>
<protein>
    <recommendedName>
        <fullName evidence="5">Pentatricopeptide repeat-containing protein</fullName>
    </recommendedName>
</protein>
<sequence>MELKEGSVISIFNVCLSKEEGTQVHAYILKAGHLSYVSVGNALISMCIRNGELEEAYEIFLEMPERDAISWTAIMAGLANEHRFKEALETFQAFRKTEMQVDQHSATVAISVCTSLRDIDKGRQIHALSLKNGLVYFNITRASFINMYAKHGHINCAAHLFSYPPSKGDLVLTNVMLSGYCWNFQQLKAFELFRIEYQSGLIPDQFSLSIILGACADMKTMKMGMQIHSLVVKCGFEFSDIVTGYAIINMYIKSEDIPSACKFYYSFRGKSNVLREMLMAGYISYTGSNEAINVFGLLQRSCFHGNPVAFARVLKGCEDLESINFEKRMHASIKNVGIVSDSSQINTTLGLINEPCLLDRAVEDTHVLPRGDNATSDSNVFRIQEDEDEDKMCFLGCSKEERTSANFYDNGIDFYAVALSGTHEASSTIKVDFQEASEVPSYTKFSTISNRLSVVSVL</sequence>
<feature type="repeat" description="PPR" evidence="2">
    <location>
        <begin position="36"/>
        <end position="70"/>
    </location>
</feature>
<keyword evidence="1" id="KW-0677">Repeat</keyword>
<reference evidence="3 4" key="1">
    <citation type="journal article" date="2020" name="Nat. Food">
        <title>A phased Vanilla planifolia genome enables genetic improvement of flavour and production.</title>
        <authorList>
            <person name="Hasing T."/>
            <person name="Tang H."/>
            <person name="Brym M."/>
            <person name="Khazi F."/>
            <person name="Huang T."/>
            <person name="Chambers A.H."/>
        </authorList>
    </citation>
    <scope>NUCLEOTIDE SEQUENCE [LARGE SCALE GENOMIC DNA]</scope>
    <source>
        <tissue evidence="3">Leaf</tissue>
    </source>
</reference>
<dbReference type="EMBL" id="JADCNL010000004">
    <property type="protein sequence ID" value="KAG0485821.1"/>
    <property type="molecule type" value="Genomic_DNA"/>
</dbReference>
<dbReference type="PANTHER" id="PTHR24015">
    <property type="entry name" value="OS07G0578800 PROTEIN-RELATED"/>
    <property type="match status" value="1"/>
</dbReference>
<dbReference type="NCBIfam" id="TIGR00756">
    <property type="entry name" value="PPR"/>
    <property type="match status" value="1"/>
</dbReference>
<dbReference type="GO" id="GO:0009451">
    <property type="term" value="P:RNA modification"/>
    <property type="evidence" value="ECO:0007669"/>
    <property type="project" value="InterPro"/>
</dbReference>
<dbReference type="InterPro" id="IPR046960">
    <property type="entry name" value="PPR_At4g14850-like_plant"/>
</dbReference>
<evidence type="ECO:0000256" key="2">
    <source>
        <dbReference type="PROSITE-ProRule" id="PRU00708"/>
    </source>
</evidence>
<gene>
    <name evidence="3" type="ORF">HPP92_009900</name>
</gene>
<comment type="caution">
    <text evidence="3">The sequence shown here is derived from an EMBL/GenBank/DDBJ whole genome shotgun (WGS) entry which is preliminary data.</text>
</comment>
<evidence type="ECO:0000256" key="1">
    <source>
        <dbReference type="ARBA" id="ARBA00022737"/>
    </source>
</evidence>
<proteinExistence type="predicted"/>
<dbReference type="PANTHER" id="PTHR24015:SF548">
    <property type="entry name" value="OS08G0340900 PROTEIN"/>
    <property type="match status" value="1"/>
</dbReference>